<evidence type="ECO:0000313" key="3">
    <source>
        <dbReference type="Proteomes" id="UP000275267"/>
    </source>
</evidence>
<dbReference type="OrthoDB" id="679467at2759"/>
<evidence type="ECO:0000259" key="1">
    <source>
        <dbReference type="Pfam" id="PF03478"/>
    </source>
</evidence>
<proteinExistence type="predicted"/>
<comment type="caution">
    <text evidence="2">The sequence shown here is derived from an EMBL/GenBank/DDBJ whole genome shotgun (WGS) entry which is preliminary data.</text>
</comment>
<dbReference type="Proteomes" id="UP000275267">
    <property type="component" value="Unassembled WGS sequence"/>
</dbReference>
<dbReference type="EMBL" id="PQIB02000006">
    <property type="protein sequence ID" value="RLN12988.1"/>
    <property type="molecule type" value="Genomic_DNA"/>
</dbReference>
<dbReference type="AlphaFoldDB" id="A0A3L6S3K6"/>
<keyword evidence="3" id="KW-1185">Reference proteome</keyword>
<evidence type="ECO:0000313" key="2">
    <source>
        <dbReference type="EMBL" id="RLN12988.1"/>
    </source>
</evidence>
<name>A0A3L6S3K6_PANMI</name>
<dbReference type="Pfam" id="PF03478">
    <property type="entry name" value="Beta-prop_KIB1-4"/>
    <property type="match status" value="1"/>
</dbReference>
<accession>A0A3L6S3K6</accession>
<organism evidence="2 3">
    <name type="scientific">Panicum miliaceum</name>
    <name type="common">Proso millet</name>
    <name type="synonym">Broomcorn millet</name>
    <dbReference type="NCBI Taxonomy" id="4540"/>
    <lineage>
        <taxon>Eukaryota</taxon>
        <taxon>Viridiplantae</taxon>
        <taxon>Streptophyta</taxon>
        <taxon>Embryophyta</taxon>
        <taxon>Tracheophyta</taxon>
        <taxon>Spermatophyta</taxon>
        <taxon>Magnoliopsida</taxon>
        <taxon>Liliopsida</taxon>
        <taxon>Poales</taxon>
        <taxon>Poaceae</taxon>
        <taxon>PACMAD clade</taxon>
        <taxon>Panicoideae</taxon>
        <taxon>Panicodae</taxon>
        <taxon>Paniceae</taxon>
        <taxon>Panicinae</taxon>
        <taxon>Panicum</taxon>
        <taxon>Panicum sect. Panicum</taxon>
    </lineage>
</organism>
<feature type="domain" description="KIB1-4 beta-propeller" evidence="1">
    <location>
        <begin position="34"/>
        <end position="273"/>
    </location>
</feature>
<dbReference type="PANTHER" id="PTHR40891">
    <property type="entry name" value="DUF295 DOMAIN-CONTAINING PROTEIN"/>
    <property type="match status" value="1"/>
</dbReference>
<dbReference type="PANTHER" id="PTHR40891:SF1">
    <property type="entry name" value="DUF295 DOMAIN-CONTAINING PROTEIN"/>
    <property type="match status" value="1"/>
</dbReference>
<reference evidence="3" key="1">
    <citation type="journal article" date="2019" name="Nat. Commun.">
        <title>The genome of broomcorn millet.</title>
        <authorList>
            <person name="Zou C."/>
            <person name="Miki D."/>
            <person name="Li D."/>
            <person name="Tang Q."/>
            <person name="Xiao L."/>
            <person name="Rajput S."/>
            <person name="Deng P."/>
            <person name="Jia W."/>
            <person name="Huang R."/>
            <person name="Zhang M."/>
            <person name="Sun Y."/>
            <person name="Hu J."/>
            <person name="Fu X."/>
            <person name="Schnable P.S."/>
            <person name="Li F."/>
            <person name="Zhang H."/>
            <person name="Feng B."/>
            <person name="Zhu X."/>
            <person name="Liu R."/>
            <person name="Schnable J.C."/>
            <person name="Zhu J.-K."/>
            <person name="Zhang H."/>
        </authorList>
    </citation>
    <scope>NUCLEOTIDE SEQUENCE [LARGE SCALE GENOMIC DNA]</scope>
</reference>
<dbReference type="InterPro" id="IPR005174">
    <property type="entry name" value="KIB1-4_b-propeller"/>
</dbReference>
<gene>
    <name evidence="2" type="ORF">C2845_PM09G03000</name>
</gene>
<sequence>MDHRRGDASGLPEFGKKPWLIRFRGTTILLNPFDGRSLDVDLPAVAGSPTTCLRCFGDWSLMLDEETKDCFLLDLTSLSTIPLPPLPEPLPAWPRPGCALSSPTTLPDCTVVVVPADYAEFLLYCRPGDEEWSKFSPGNDTFLRPMHGSQGRIYATSTIDSELLVVNVDSAAGVHIEKSDGAADEDADAHLVPCYQLCPVNGDYLSEWVESGGDTFLLRMVLRDVDIHRFDASTRSFELVESVGDRTVFSAMDSVAVSPASEAGTEPDCVHLLYPSRADGLRLYTIRLRDRTVTFSLVPTEDCSLLHWAIPQSLHMKSPKSPGVGTVQPVGALSSKVSSWLMHPPSSFLQEHD</sequence>
<protein>
    <submittedName>
        <fullName evidence="2">F-box protein family-like</fullName>
    </submittedName>
</protein>